<gene>
    <name evidence="9" type="primary">LOC115466294</name>
</gene>
<keyword evidence="8" id="KW-1185">Reference proteome</keyword>
<dbReference type="SUPFAM" id="SSF49899">
    <property type="entry name" value="Concanavalin A-like lectins/glucanases"/>
    <property type="match status" value="1"/>
</dbReference>
<proteinExistence type="predicted"/>
<dbReference type="GO" id="GO:0008270">
    <property type="term" value="F:zinc ion binding"/>
    <property type="evidence" value="ECO:0007669"/>
    <property type="project" value="UniProtKB-KW"/>
</dbReference>
<dbReference type="Pfam" id="PF15227">
    <property type="entry name" value="zf-C3HC4_4"/>
    <property type="match status" value="1"/>
</dbReference>
<organism evidence="8 9">
    <name type="scientific">Microcaecilia unicolor</name>
    <dbReference type="NCBI Taxonomy" id="1415580"/>
    <lineage>
        <taxon>Eukaryota</taxon>
        <taxon>Metazoa</taxon>
        <taxon>Chordata</taxon>
        <taxon>Craniata</taxon>
        <taxon>Vertebrata</taxon>
        <taxon>Euteleostomi</taxon>
        <taxon>Amphibia</taxon>
        <taxon>Gymnophiona</taxon>
        <taxon>Siphonopidae</taxon>
        <taxon>Microcaecilia</taxon>
    </lineage>
</organism>
<evidence type="ECO:0000256" key="3">
    <source>
        <dbReference type="ARBA" id="ARBA00022833"/>
    </source>
</evidence>
<dbReference type="Proteomes" id="UP000515156">
    <property type="component" value="Chromosome 3"/>
</dbReference>
<dbReference type="InterPro" id="IPR000315">
    <property type="entry name" value="Znf_B-box"/>
</dbReference>
<dbReference type="InterPro" id="IPR003877">
    <property type="entry name" value="SPRY_dom"/>
</dbReference>
<dbReference type="SMART" id="SM00184">
    <property type="entry name" value="RING"/>
    <property type="match status" value="1"/>
</dbReference>
<evidence type="ECO:0000259" key="5">
    <source>
        <dbReference type="PROSITE" id="PS50089"/>
    </source>
</evidence>
<dbReference type="CDD" id="cd16594">
    <property type="entry name" value="RING-HC_TRIM7-like_C-IV"/>
    <property type="match status" value="1"/>
</dbReference>
<dbReference type="PROSITE" id="PS50089">
    <property type="entry name" value="ZF_RING_2"/>
    <property type="match status" value="1"/>
</dbReference>
<dbReference type="PANTHER" id="PTHR24103">
    <property type="entry name" value="E3 UBIQUITIN-PROTEIN LIGASE TRIM"/>
    <property type="match status" value="1"/>
</dbReference>
<dbReference type="InterPro" id="IPR001870">
    <property type="entry name" value="B30.2/SPRY"/>
</dbReference>
<feature type="domain" description="RING-type" evidence="5">
    <location>
        <begin position="17"/>
        <end position="58"/>
    </location>
</feature>
<dbReference type="SMART" id="SM00336">
    <property type="entry name" value="BBOX"/>
    <property type="match status" value="1"/>
</dbReference>
<dbReference type="Gene3D" id="2.60.120.920">
    <property type="match status" value="1"/>
</dbReference>
<dbReference type="InterPro" id="IPR001841">
    <property type="entry name" value="Znf_RING"/>
</dbReference>
<feature type="domain" description="B box-type" evidence="6">
    <location>
        <begin position="87"/>
        <end position="129"/>
    </location>
</feature>
<dbReference type="AlphaFoldDB" id="A0A6P7XCM2"/>
<dbReference type="InterPro" id="IPR003879">
    <property type="entry name" value="Butyrophylin_SPRY"/>
</dbReference>
<dbReference type="SUPFAM" id="SSF57845">
    <property type="entry name" value="B-box zinc-binding domain"/>
    <property type="match status" value="1"/>
</dbReference>
<keyword evidence="2 4" id="KW-0863">Zinc-finger</keyword>
<dbReference type="Pfam" id="PF00622">
    <property type="entry name" value="SPRY"/>
    <property type="match status" value="1"/>
</dbReference>
<evidence type="ECO:0000256" key="1">
    <source>
        <dbReference type="ARBA" id="ARBA00022723"/>
    </source>
</evidence>
<dbReference type="InParanoid" id="A0A6P7XCM2"/>
<dbReference type="KEGG" id="muo:115466294"/>
<keyword evidence="1" id="KW-0479">Metal-binding</keyword>
<evidence type="ECO:0000256" key="2">
    <source>
        <dbReference type="ARBA" id="ARBA00022771"/>
    </source>
</evidence>
<dbReference type="SUPFAM" id="SSF57850">
    <property type="entry name" value="RING/U-box"/>
    <property type="match status" value="1"/>
</dbReference>
<dbReference type="InterPro" id="IPR013320">
    <property type="entry name" value="ConA-like_dom_sf"/>
</dbReference>
<dbReference type="RefSeq" id="XP_030053317.1">
    <property type="nucleotide sequence ID" value="XM_030197457.1"/>
</dbReference>
<name>A0A6P7XCM2_9AMPH</name>
<dbReference type="PRINTS" id="PR01407">
    <property type="entry name" value="BUTYPHLNCDUF"/>
</dbReference>
<dbReference type="SMART" id="SM00449">
    <property type="entry name" value="SPRY"/>
    <property type="match status" value="1"/>
</dbReference>
<dbReference type="Pfam" id="PF00643">
    <property type="entry name" value="zf-B_box"/>
    <property type="match status" value="1"/>
</dbReference>
<dbReference type="FunFam" id="2.60.120.920:FF:000004">
    <property type="entry name" value="Butyrophilin subfamily 1 member A1"/>
    <property type="match status" value="1"/>
</dbReference>
<protein>
    <submittedName>
        <fullName evidence="9">E3 ubiquitin-protein ligase TRIM39-like isoform X1</fullName>
    </submittedName>
</protein>
<evidence type="ECO:0000256" key="4">
    <source>
        <dbReference type="PROSITE-ProRule" id="PRU00024"/>
    </source>
</evidence>
<dbReference type="PROSITE" id="PS00518">
    <property type="entry name" value="ZF_RING_1"/>
    <property type="match status" value="1"/>
</dbReference>
<dbReference type="PROSITE" id="PS50119">
    <property type="entry name" value="ZF_BBOX"/>
    <property type="match status" value="1"/>
</dbReference>
<keyword evidence="3" id="KW-0862">Zinc</keyword>
<feature type="domain" description="B30.2/SPRY" evidence="7">
    <location>
        <begin position="283"/>
        <end position="470"/>
    </location>
</feature>
<dbReference type="InterPro" id="IPR043136">
    <property type="entry name" value="B30.2/SPRY_sf"/>
</dbReference>
<evidence type="ECO:0000259" key="7">
    <source>
        <dbReference type="PROSITE" id="PS50188"/>
    </source>
</evidence>
<dbReference type="Gene3D" id="3.30.160.60">
    <property type="entry name" value="Classic Zinc Finger"/>
    <property type="match status" value="1"/>
</dbReference>
<evidence type="ECO:0000259" key="6">
    <source>
        <dbReference type="PROSITE" id="PS50119"/>
    </source>
</evidence>
<dbReference type="InterPro" id="IPR017907">
    <property type="entry name" value="Znf_RING_CS"/>
</dbReference>
<dbReference type="InterPro" id="IPR050143">
    <property type="entry name" value="TRIM/RBCC"/>
</dbReference>
<accession>A0A6P7XCM2</accession>
<dbReference type="CDD" id="cd12888">
    <property type="entry name" value="SPRY_PRY_TRIM7_like"/>
    <property type="match status" value="1"/>
</dbReference>
<evidence type="ECO:0000313" key="8">
    <source>
        <dbReference type="Proteomes" id="UP000515156"/>
    </source>
</evidence>
<dbReference type="Pfam" id="PF13765">
    <property type="entry name" value="PRY"/>
    <property type="match status" value="1"/>
</dbReference>
<reference evidence="9" key="1">
    <citation type="submission" date="2025-08" db="UniProtKB">
        <authorList>
            <consortium name="RefSeq"/>
        </authorList>
    </citation>
    <scope>IDENTIFICATION</scope>
</reference>
<sequence>MPGRSSAMYSLSTDLTCPVCLEYYSDPVTLACGHSFCLSCISRCWERPYGSFSCPVCRQNFTQRTLKRNQQLGEAVQRLHTQRAQSSRGCECTKKQHENLKLFCRNDESLLCVVCDRSQDHRSHNMIPIEEAAQEYKEKLQRLLDPVRQTIENLQSLRCEEELRSGMLKNKVESEKRKVVVEFAQLRQLLDEQEKILLIRLDAVGMKLSKTESRIASRLSTETSSLQKLVQETKEMCQKPAAEFLKNVKSAIMRCETVRLPQPNVSLMADRSDTLVRRPSQDSQLSSSCILLKEISQQFKEDVTLDGKTANPYLVVYENGKRVKRCDTKQDMPDNPERFDSDPCILACEGFTSGRHYWEVEVEDGRYWAVGVTKESVRRKGGIRAIPEEGIWAIGLYWNQYRALTSAVTHLSPSQGLKKVGLFLDYDLGQITFYNAESMEHVYTFHHRFTEKIFPLVWVWSTETRIKLSP</sequence>
<dbReference type="GeneID" id="115466294"/>
<dbReference type="Gene3D" id="3.30.40.10">
    <property type="entry name" value="Zinc/RING finger domain, C3HC4 (zinc finger)"/>
    <property type="match status" value="1"/>
</dbReference>
<dbReference type="InterPro" id="IPR006574">
    <property type="entry name" value="PRY"/>
</dbReference>
<dbReference type="PROSITE" id="PS50188">
    <property type="entry name" value="B302_SPRY"/>
    <property type="match status" value="1"/>
</dbReference>
<dbReference type="SMART" id="SM00589">
    <property type="entry name" value="PRY"/>
    <property type="match status" value="1"/>
</dbReference>
<dbReference type="OrthoDB" id="6270329at2759"/>
<evidence type="ECO:0000313" key="9">
    <source>
        <dbReference type="RefSeq" id="XP_030053317.1"/>
    </source>
</evidence>
<dbReference type="InterPro" id="IPR013083">
    <property type="entry name" value="Znf_RING/FYVE/PHD"/>
</dbReference>